<keyword evidence="3" id="KW-0238">DNA-binding</keyword>
<evidence type="ECO:0000259" key="5">
    <source>
        <dbReference type="PROSITE" id="PS50931"/>
    </source>
</evidence>
<evidence type="ECO:0000313" key="6">
    <source>
        <dbReference type="EMBL" id="UOO89409.1"/>
    </source>
</evidence>
<keyword evidence="2" id="KW-0805">Transcription regulation</keyword>
<dbReference type="InterPro" id="IPR036388">
    <property type="entry name" value="WH-like_DNA-bd_sf"/>
</dbReference>
<protein>
    <submittedName>
        <fullName evidence="6">LysR family transcriptional regulator</fullName>
    </submittedName>
</protein>
<dbReference type="PANTHER" id="PTHR30537:SF5">
    <property type="entry name" value="HTH-TYPE TRANSCRIPTIONAL ACTIVATOR TTDR-RELATED"/>
    <property type="match status" value="1"/>
</dbReference>
<dbReference type="PANTHER" id="PTHR30537">
    <property type="entry name" value="HTH-TYPE TRANSCRIPTIONAL REGULATOR"/>
    <property type="match status" value="1"/>
</dbReference>
<accession>A0ABY4E0S6</accession>
<name>A0ABY4E0S6_9NEIS</name>
<dbReference type="PROSITE" id="PS50931">
    <property type="entry name" value="HTH_LYSR"/>
    <property type="match status" value="1"/>
</dbReference>
<proteinExistence type="inferred from homology"/>
<dbReference type="Pfam" id="PF00126">
    <property type="entry name" value="HTH_1"/>
    <property type="match status" value="1"/>
</dbReference>
<keyword evidence="4" id="KW-0804">Transcription</keyword>
<dbReference type="InterPro" id="IPR058163">
    <property type="entry name" value="LysR-type_TF_proteobact-type"/>
</dbReference>
<organism evidence="6 7">
    <name type="scientific">Vitreoscilla massiliensis</name>
    <dbReference type="NCBI Taxonomy" id="1689272"/>
    <lineage>
        <taxon>Bacteria</taxon>
        <taxon>Pseudomonadati</taxon>
        <taxon>Pseudomonadota</taxon>
        <taxon>Betaproteobacteria</taxon>
        <taxon>Neisseriales</taxon>
        <taxon>Neisseriaceae</taxon>
        <taxon>Vitreoscilla</taxon>
    </lineage>
</organism>
<evidence type="ECO:0000256" key="4">
    <source>
        <dbReference type="ARBA" id="ARBA00023163"/>
    </source>
</evidence>
<gene>
    <name evidence="6" type="ORF">LVJ82_00030</name>
</gene>
<feature type="domain" description="HTH lysR-type" evidence="5">
    <location>
        <begin position="1"/>
        <end position="59"/>
    </location>
</feature>
<evidence type="ECO:0000256" key="3">
    <source>
        <dbReference type="ARBA" id="ARBA00023125"/>
    </source>
</evidence>
<evidence type="ECO:0000256" key="2">
    <source>
        <dbReference type="ARBA" id="ARBA00023015"/>
    </source>
</evidence>
<dbReference type="Gene3D" id="1.10.10.10">
    <property type="entry name" value="Winged helix-like DNA-binding domain superfamily/Winged helix DNA-binding domain"/>
    <property type="match status" value="1"/>
</dbReference>
<comment type="similarity">
    <text evidence="1">Belongs to the LysR transcriptional regulatory family.</text>
</comment>
<evidence type="ECO:0000256" key="1">
    <source>
        <dbReference type="ARBA" id="ARBA00009437"/>
    </source>
</evidence>
<dbReference type="Proteomes" id="UP000832011">
    <property type="component" value="Chromosome"/>
</dbReference>
<dbReference type="InterPro" id="IPR036390">
    <property type="entry name" value="WH_DNA-bd_sf"/>
</dbReference>
<dbReference type="EMBL" id="CP091511">
    <property type="protein sequence ID" value="UOO89409.1"/>
    <property type="molecule type" value="Genomic_DNA"/>
</dbReference>
<dbReference type="InterPro" id="IPR005119">
    <property type="entry name" value="LysR_subst-bd"/>
</dbReference>
<dbReference type="SUPFAM" id="SSF46785">
    <property type="entry name" value="Winged helix' DNA-binding domain"/>
    <property type="match status" value="1"/>
</dbReference>
<sequence length="299" mass="32525">MDKMRALEVLVAVVESGSFSKAADTLGISAVMVGKYIAALEAEVGTRLIERSTRLQKLTAAGNAFYQQAKLTLAQLQHTFTVVEQLQAAPTGTLSISAPPSFGAQTIAPLSAAFQALYPAVKIVLDLSNRRVDVLQEDVDIAIRIGALHTDATVAKYLCAYRMAIGAAPVYLQQAGTPHNLDDLYQHRVLVHRLWHDLDPQQYPHLQALQLMQEQSTFVSNDGLALRIAAEAGAGIIVQPEVLLQDAFASGRLLRVLPHITLPEQPVHVLYAPHSKALPKVALFVQFLLQNIETYVPVA</sequence>
<dbReference type="SUPFAM" id="SSF53850">
    <property type="entry name" value="Periplasmic binding protein-like II"/>
    <property type="match status" value="1"/>
</dbReference>
<dbReference type="Pfam" id="PF03466">
    <property type="entry name" value="LysR_substrate"/>
    <property type="match status" value="1"/>
</dbReference>
<reference evidence="6 7" key="1">
    <citation type="journal article" date="2022" name="Res Sq">
        <title>Evolution of multicellular longitudinally dividing oral cavity symbionts (Neisseriaceae).</title>
        <authorList>
            <person name="Nyongesa S."/>
            <person name="Weber P."/>
            <person name="Bernet E."/>
            <person name="Pullido F."/>
            <person name="Nieckarz M."/>
            <person name="Delaby M."/>
            <person name="Nieves C."/>
            <person name="Viehboeck T."/>
            <person name="Krause N."/>
            <person name="Rivera-Millot A."/>
            <person name="Nakamura A."/>
            <person name="Vischer N."/>
            <person name="VanNieuwenhze M."/>
            <person name="Brun Y."/>
            <person name="Cava F."/>
            <person name="Bulgheresi S."/>
            <person name="Veyrier F."/>
        </authorList>
    </citation>
    <scope>NUCLEOTIDE SEQUENCE [LARGE SCALE GENOMIC DNA]</scope>
    <source>
        <strain evidence="6 7">SN4</strain>
    </source>
</reference>
<dbReference type="RefSeq" id="WP_058357107.1">
    <property type="nucleotide sequence ID" value="NZ_CABKVG010000010.1"/>
</dbReference>
<dbReference type="InterPro" id="IPR000847">
    <property type="entry name" value="LysR_HTH_N"/>
</dbReference>
<evidence type="ECO:0000313" key="7">
    <source>
        <dbReference type="Proteomes" id="UP000832011"/>
    </source>
</evidence>
<keyword evidence="7" id="KW-1185">Reference proteome</keyword>
<dbReference type="Gene3D" id="3.40.190.290">
    <property type="match status" value="1"/>
</dbReference>